<gene>
    <name evidence="2" type="ORF">HUT08_14280</name>
</gene>
<evidence type="ECO:0000313" key="2">
    <source>
        <dbReference type="EMBL" id="QKW50503.1"/>
    </source>
</evidence>
<protein>
    <submittedName>
        <fullName evidence="2">DUF3027 domain-containing protein</fullName>
    </submittedName>
</protein>
<proteinExistence type="predicted"/>
<feature type="compositionally biased region" description="Low complexity" evidence="1">
    <location>
        <begin position="185"/>
        <end position="198"/>
    </location>
</feature>
<dbReference type="InterPro" id="IPR021391">
    <property type="entry name" value="DUF3027"/>
</dbReference>
<feature type="region of interest" description="Disordered" evidence="1">
    <location>
        <begin position="299"/>
        <end position="345"/>
    </location>
</feature>
<accession>A0A7H8N819</accession>
<dbReference type="RefSeq" id="WP_176162239.1">
    <property type="nucleotide sequence ID" value="NZ_CP054929.1"/>
</dbReference>
<reference evidence="2 3" key="1">
    <citation type="submission" date="2020-06" db="EMBL/GenBank/DDBJ databases">
        <title>Genome mining for natural products.</title>
        <authorList>
            <person name="Zhang B."/>
            <person name="Shi J."/>
            <person name="Ge H."/>
        </authorList>
    </citation>
    <scope>NUCLEOTIDE SEQUENCE [LARGE SCALE GENOMIC DNA]</scope>
    <source>
        <strain evidence="2 3">NA00687</strain>
    </source>
</reference>
<feature type="region of interest" description="Disordered" evidence="1">
    <location>
        <begin position="174"/>
        <end position="198"/>
    </location>
</feature>
<evidence type="ECO:0000256" key="1">
    <source>
        <dbReference type="SAM" id="MobiDB-lite"/>
    </source>
</evidence>
<keyword evidence="3" id="KW-1185">Reference proteome</keyword>
<evidence type="ECO:0000313" key="3">
    <source>
        <dbReference type="Proteomes" id="UP000509303"/>
    </source>
</evidence>
<feature type="region of interest" description="Disordered" evidence="1">
    <location>
        <begin position="103"/>
        <end position="139"/>
    </location>
</feature>
<dbReference type="EMBL" id="CP054929">
    <property type="protein sequence ID" value="QKW50503.1"/>
    <property type="molecule type" value="Genomic_DNA"/>
</dbReference>
<dbReference type="Proteomes" id="UP000509303">
    <property type="component" value="Chromosome"/>
</dbReference>
<name>A0A7H8N819_9ACTN</name>
<organism evidence="2 3">
    <name type="scientific">Streptomyces buecherae</name>
    <dbReference type="NCBI Taxonomy" id="2763006"/>
    <lineage>
        <taxon>Bacteria</taxon>
        <taxon>Bacillati</taxon>
        <taxon>Actinomycetota</taxon>
        <taxon>Actinomycetes</taxon>
        <taxon>Kitasatosporales</taxon>
        <taxon>Streptomycetaceae</taxon>
        <taxon>Streptomyces</taxon>
    </lineage>
</organism>
<dbReference type="AlphaFoldDB" id="A0A7H8N819"/>
<sequence>MRSRTPDRLCAEAVDLARAAAEEAAFPGPVGEHVALAADGDRVVTHFFECAEPGYRGWRWAVTVARASRAKAVTLDETVLLPGPEALLAPEWVPWSERLRPGDMGPGDLLPTEADDLRLEPGFTGEDAPPPNSVLADEGSPVRAVAEGADGAGTEGAAGAGRAPLSGELAQLADTEDADVTPGSPATQPAPVAGAPATAADGSELPVIGTIAGVAQELGLGRARVLSRYGLHVAADRWDEAYGAKTPMAQAAPASCMTCGFLVPLTGSLRQAFGVCANEFSPADGRVVSLSYGCGGHSEAAVMPKPPRPAPPVIDETVVDPLTLRPDRTGGSVEPDGPAEELGHS</sequence>
<dbReference type="Pfam" id="PF11228">
    <property type="entry name" value="DUF3027"/>
    <property type="match status" value="1"/>
</dbReference>